<dbReference type="InterPro" id="IPR050194">
    <property type="entry name" value="Glycosyltransferase_grp1"/>
</dbReference>
<gene>
    <name evidence="2" type="ORF">WG900_03280</name>
</gene>
<dbReference type="Proteomes" id="UP001379235">
    <property type="component" value="Unassembled WGS sequence"/>
</dbReference>
<feature type="domain" description="Glycosyltransferase subfamily 4-like N-terminal" evidence="1">
    <location>
        <begin position="14"/>
        <end position="164"/>
    </location>
</feature>
<dbReference type="EMBL" id="JBBHJY010000001">
    <property type="protein sequence ID" value="MEJ6008938.1"/>
    <property type="molecule type" value="Genomic_DNA"/>
</dbReference>
<proteinExistence type="predicted"/>
<dbReference type="Gene3D" id="3.40.50.2000">
    <property type="entry name" value="Glycogen Phosphorylase B"/>
    <property type="match status" value="2"/>
</dbReference>
<evidence type="ECO:0000313" key="3">
    <source>
        <dbReference type="Proteomes" id="UP001379235"/>
    </source>
</evidence>
<keyword evidence="3" id="KW-1185">Reference proteome</keyword>
<name>A0ABU8S4Q1_9SPHN</name>
<evidence type="ECO:0000313" key="2">
    <source>
        <dbReference type="EMBL" id="MEJ6008938.1"/>
    </source>
</evidence>
<sequence length="360" mass="39179">MRLAIATDAWLPQVNGVVRTLAATVTELDRRGYEVELITPAQFTTLPLPGYSSIDVAIAPRFTVRRTLNAFAPDVVHIPTEGPIGWAARNWCLSHGVPHTTAFHTRFPDYVAARTGISADRLWPIFRRFHKHSRAVLAATPSLENELISRGIGKVRRWTRGIDHWLFRAEGALHPAMVDLPRPLLLNVGRVSREKNLEAFLALDVPGTKVVVGSGPDEEMLRRKYPHVHFLGMLAGEELASAYRTADCFVFPSLTDTFGLVVIEALACGVPVAAFPISGPLDIIGLSGRGADSDFPARIGSCDARLDSAIAVAQQSDRRAAAVFAQRFSWEHATDQFLAALTDALAGSSTQSGAKPQFAE</sequence>
<organism evidence="2 3">
    <name type="scientific">Novosphingobium aquae</name>
    <dbReference type="NCBI Taxonomy" id="3133435"/>
    <lineage>
        <taxon>Bacteria</taxon>
        <taxon>Pseudomonadati</taxon>
        <taxon>Pseudomonadota</taxon>
        <taxon>Alphaproteobacteria</taxon>
        <taxon>Sphingomonadales</taxon>
        <taxon>Sphingomonadaceae</taxon>
        <taxon>Novosphingobium</taxon>
    </lineage>
</organism>
<dbReference type="InterPro" id="IPR028098">
    <property type="entry name" value="Glyco_trans_4-like_N"/>
</dbReference>
<reference evidence="2 3" key="1">
    <citation type="submission" date="2024-03" db="EMBL/GenBank/DDBJ databases">
        <authorList>
            <person name="Jo J.-H."/>
        </authorList>
    </citation>
    <scope>NUCLEOTIDE SEQUENCE [LARGE SCALE GENOMIC DNA]</scope>
    <source>
        <strain evidence="2 3">AS3R-12</strain>
    </source>
</reference>
<dbReference type="SUPFAM" id="SSF53756">
    <property type="entry name" value="UDP-Glycosyltransferase/glycogen phosphorylase"/>
    <property type="match status" value="1"/>
</dbReference>
<dbReference type="EC" id="2.4.-.-" evidence="2"/>
<dbReference type="CDD" id="cd03814">
    <property type="entry name" value="GT4-like"/>
    <property type="match status" value="1"/>
</dbReference>
<protein>
    <submittedName>
        <fullName evidence="2">Glycosyltransferase family 1 protein</fullName>
        <ecNumber evidence="2">2.4.-.-</ecNumber>
    </submittedName>
</protein>
<dbReference type="Pfam" id="PF13692">
    <property type="entry name" value="Glyco_trans_1_4"/>
    <property type="match status" value="1"/>
</dbReference>
<dbReference type="Pfam" id="PF13439">
    <property type="entry name" value="Glyco_transf_4"/>
    <property type="match status" value="1"/>
</dbReference>
<dbReference type="PANTHER" id="PTHR45947">
    <property type="entry name" value="SULFOQUINOVOSYL TRANSFERASE SQD2"/>
    <property type="match status" value="1"/>
</dbReference>
<evidence type="ECO:0000259" key="1">
    <source>
        <dbReference type="Pfam" id="PF13439"/>
    </source>
</evidence>
<dbReference type="PANTHER" id="PTHR45947:SF3">
    <property type="entry name" value="SULFOQUINOVOSYL TRANSFERASE SQD2"/>
    <property type="match status" value="1"/>
</dbReference>
<dbReference type="RefSeq" id="WP_339964627.1">
    <property type="nucleotide sequence ID" value="NZ_JBBHJY010000001.1"/>
</dbReference>
<accession>A0ABU8S4Q1</accession>
<keyword evidence="2" id="KW-0808">Transferase</keyword>
<keyword evidence="2" id="KW-0328">Glycosyltransferase</keyword>
<comment type="caution">
    <text evidence="2">The sequence shown here is derived from an EMBL/GenBank/DDBJ whole genome shotgun (WGS) entry which is preliminary data.</text>
</comment>
<dbReference type="GO" id="GO:0016757">
    <property type="term" value="F:glycosyltransferase activity"/>
    <property type="evidence" value="ECO:0007669"/>
    <property type="project" value="UniProtKB-KW"/>
</dbReference>